<feature type="transmembrane region" description="Helical" evidence="2">
    <location>
        <begin position="6"/>
        <end position="27"/>
    </location>
</feature>
<dbReference type="Pfam" id="PF00892">
    <property type="entry name" value="EamA"/>
    <property type="match status" value="1"/>
</dbReference>
<feature type="transmembrane region" description="Helical" evidence="2">
    <location>
        <begin position="59"/>
        <end position="80"/>
    </location>
</feature>
<organism evidence="4 5">
    <name type="scientific">Paenibacillus allorhizosphaerae</name>
    <dbReference type="NCBI Taxonomy" id="2849866"/>
    <lineage>
        <taxon>Bacteria</taxon>
        <taxon>Bacillati</taxon>
        <taxon>Bacillota</taxon>
        <taxon>Bacilli</taxon>
        <taxon>Bacillales</taxon>
        <taxon>Paenibacillaceae</taxon>
        <taxon>Paenibacillus</taxon>
    </lineage>
</organism>
<proteinExistence type="inferred from homology"/>
<evidence type="ECO:0000313" key="4">
    <source>
        <dbReference type="EMBL" id="CAG7657236.1"/>
    </source>
</evidence>
<feature type="transmembrane region" description="Helical" evidence="2">
    <location>
        <begin position="87"/>
        <end position="105"/>
    </location>
</feature>
<evidence type="ECO:0000256" key="2">
    <source>
        <dbReference type="SAM" id="Phobius"/>
    </source>
</evidence>
<sequence>MRSSWPFLLLFVMTLFGSLGSVCFKLYTSRKSVVILLAGLTFYGTGALLNIYLLNKLPYTIVVPANALTFIWALLFAKCFFNEPIRVYQMCGVGIIVLGLLILLLL</sequence>
<evidence type="ECO:0000313" key="5">
    <source>
        <dbReference type="Proteomes" id="UP000730618"/>
    </source>
</evidence>
<dbReference type="Proteomes" id="UP000730618">
    <property type="component" value="Unassembled WGS sequence"/>
</dbReference>
<keyword evidence="2" id="KW-0812">Transmembrane</keyword>
<protein>
    <submittedName>
        <fullName evidence="4">4-amino-4-deoxy-L-arabinose-phosphoundecaprenol flippase subunit ArnE</fullName>
    </submittedName>
</protein>
<comment type="similarity">
    <text evidence="1">Belongs to the EamA transporter family.</text>
</comment>
<accession>A0ABN7TVG8</accession>
<dbReference type="RefSeq" id="WP_218102841.1">
    <property type="nucleotide sequence ID" value="NZ_CAJVCE010000034.1"/>
</dbReference>
<keyword evidence="5" id="KW-1185">Reference proteome</keyword>
<gene>
    <name evidence="4" type="primary">arnE_2</name>
    <name evidence="4" type="ORF">PAECIP111802_06664</name>
</gene>
<dbReference type="InterPro" id="IPR000620">
    <property type="entry name" value="EamA_dom"/>
</dbReference>
<feature type="transmembrane region" description="Helical" evidence="2">
    <location>
        <begin position="34"/>
        <end position="53"/>
    </location>
</feature>
<evidence type="ECO:0000256" key="1">
    <source>
        <dbReference type="ARBA" id="ARBA00007362"/>
    </source>
</evidence>
<name>A0ABN7TVG8_9BACL</name>
<comment type="caution">
    <text evidence="4">The sequence shown here is derived from an EMBL/GenBank/DDBJ whole genome shotgun (WGS) entry which is preliminary data.</text>
</comment>
<dbReference type="EMBL" id="CAJVCE010000034">
    <property type="protein sequence ID" value="CAG7657236.1"/>
    <property type="molecule type" value="Genomic_DNA"/>
</dbReference>
<reference evidence="4 5" key="1">
    <citation type="submission" date="2021-06" db="EMBL/GenBank/DDBJ databases">
        <authorList>
            <person name="Criscuolo A."/>
        </authorList>
    </citation>
    <scope>NUCLEOTIDE SEQUENCE [LARGE SCALE GENOMIC DNA]</scope>
    <source>
        <strain evidence="5">CIP 111802</strain>
    </source>
</reference>
<keyword evidence="2" id="KW-0472">Membrane</keyword>
<keyword evidence="2" id="KW-1133">Transmembrane helix</keyword>
<evidence type="ECO:0000259" key="3">
    <source>
        <dbReference type="Pfam" id="PF00892"/>
    </source>
</evidence>
<feature type="domain" description="EamA" evidence="3">
    <location>
        <begin position="6"/>
        <end position="104"/>
    </location>
</feature>